<evidence type="ECO:0000256" key="1">
    <source>
        <dbReference type="ARBA" id="ARBA00004613"/>
    </source>
</evidence>
<comment type="caution">
    <text evidence="13">The sequence shown here is derived from an EMBL/GenBank/DDBJ whole genome shotgun (WGS) entry which is preliminary data.</text>
</comment>
<keyword evidence="2" id="KW-0964">Secreted</keyword>
<dbReference type="InterPro" id="IPR029030">
    <property type="entry name" value="Caspase-like_dom_sf"/>
</dbReference>
<evidence type="ECO:0000256" key="7">
    <source>
        <dbReference type="ARBA" id="ARBA00023145"/>
    </source>
</evidence>
<sequence>MKKIILLFSSLFSLAFSAQDFRMLTNNKSQLVISHSLKKVDFKYTSLNSKEWINFAKTHSVTSLTKGAPMLPVFNTSLLIPEKGNVKLVVEYDGFHDIPNVNVLPSKGNLKRNVNPDLVPYELGTEYESNQFYPSSLAILSEPFILRTLRGVTVSFSPYQYNPITKTLRVYENLRARIVTASGEKGINEISGSSNSADDLNTFKNLFLNHTAATSKNANEEEGEMLIICPYSYLTQIQPLANWKNQKGIKTTIATNAGTTAASTKNFIQNFYNTNPNLKFVLLVGDHQQIPAYSYGMSGSEPLWSDSFYGQLNGTDYFPEVFVGRFSGTSTEVGIMVNRTLEYEKNPGSGNWMQNAVGIGSNEGAGYGDDGEADYQHLRNIRTKLMNYGFNTVHEFYQGSQGGSDAGGEPTPSMVSNAINTGAGLLNYTGHGDRNLMVTSDFTSSDVQTLTNTGKYPFVVSVACNNGTFTELSGSATTSLGESFLRKQNGGAIAFTGSSILMSWAPPMQTQDEMTEFIIESYPANKKTTLGGLFYNSQVSMLTKYPAEGPEVMQTWIFFGDPSATYRSKISQNITVTHPSTVSIGASSLNISCNTPGAVVAISQNNVFLGKGVVDSNGTLTLNFPMLSSPDALMITATKQNYIPYQAPITVSALSIEEEHIPTGIYPNPAKDFIYIKGIDISKKPVINIYDKVGRLVISNAEMNNEGKINISILEKGNYILEMVISGKQETTKLIVE</sequence>
<name>A0A840KN43_9FLAO</name>
<evidence type="ECO:0000313" key="14">
    <source>
        <dbReference type="Proteomes" id="UP000592180"/>
    </source>
</evidence>
<keyword evidence="5 13" id="KW-0378">Hydrolase</keyword>
<dbReference type="InterPro" id="IPR026444">
    <property type="entry name" value="Secre_tail"/>
</dbReference>
<dbReference type="InterPro" id="IPR012600">
    <property type="entry name" value="Propeptide_C25"/>
</dbReference>
<feature type="domain" description="Gingipain propeptide" evidence="11">
    <location>
        <begin position="33"/>
        <end position="179"/>
    </location>
</feature>
<dbReference type="NCBIfam" id="TIGR04183">
    <property type="entry name" value="Por_Secre_tail"/>
    <property type="match status" value="1"/>
</dbReference>
<dbReference type="Pfam" id="PF03785">
    <property type="entry name" value="Peptidase_C25_C"/>
    <property type="match status" value="1"/>
</dbReference>
<dbReference type="InterPro" id="IPR029031">
    <property type="entry name" value="Gingipain_N_sf"/>
</dbReference>
<feature type="domain" description="Secretion system C-terminal sorting" evidence="12">
    <location>
        <begin position="665"/>
        <end position="736"/>
    </location>
</feature>
<keyword evidence="3" id="KW-0479">Metal-binding</keyword>
<comment type="subcellular location">
    <subcellularLocation>
        <location evidence="1">Secreted</location>
    </subcellularLocation>
</comment>
<dbReference type="Gene3D" id="2.60.40.3800">
    <property type="match status" value="1"/>
</dbReference>
<evidence type="ECO:0000259" key="12">
    <source>
        <dbReference type="Pfam" id="PF18962"/>
    </source>
</evidence>
<evidence type="ECO:0000259" key="9">
    <source>
        <dbReference type="Pfam" id="PF01364"/>
    </source>
</evidence>
<dbReference type="RefSeq" id="WP_184191993.1">
    <property type="nucleotide sequence ID" value="NZ_JACHLE010000008.1"/>
</dbReference>
<dbReference type="InterPro" id="IPR005536">
    <property type="entry name" value="Peptidase_C25_Ig-like_domain"/>
</dbReference>
<feature type="signal peptide" evidence="8">
    <location>
        <begin position="1"/>
        <end position="18"/>
    </location>
</feature>
<dbReference type="InterPro" id="IPR013783">
    <property type="entry name" value="Ig-like_fold"/>
</dbReference>
<dbReference type="EC" id="3.4.22.37" evidence="13"/>
<dbReference type="AlphaFoldDB" id="A0A840KN43"/>
<dbReference type="InterPro" id="IPR038490">
    <property type="entry name" value="Gingipain_propep_sf"/>
</dbReference>
<dbReference type="Gene3D" id="3.40.50.1460">
    <property type="match status" value="1"/>
</dbReference>
<evidence type="ECO:0000256" key="6">
    <source>
        <dbReference type="ARBA" id="ARBA00022837"/>
    </source>
</evidence>
<dbReference type="Pfam" id="PF18962">
    <property type="entry name" value="Por_Secre_tail"/>
    <property type="match status" value="1"/>
</dbReference>
<evidence type="ECO:0000259" key="11">
    <source>
        <dbReference type="Pfam" id="PF08126"/>
    </source>
</evidence>
<evidence type="ECO:0000256" key="3">
    <source>
        <dbReference type="ARBA" id="ARBA00022723"/>
    </source>
</evidence>
<dbReference type="Proteomes" id="UP000592180">
    <property type="component" value="Unassembled WGS sequence"/>
</dbReference>
<evidence type="ECO:0000313" key="13">
    <source>
        <dbReference type="EMBL" id="MBB4808252.1"/>
    </source>
</evidence>
<dbReference type="Gene3D" id="2.60.40.10">
    <property type="entry name" value="Immunoglobulins"/>
    <property type="match status" value="1"/>
</dbReference>
<keyword evidence="6" id="KW-0106">Calcium</keyword>
<evidence type="ECO:0000256" key="5">
    <source>
        <dbReference type="ARBA" id="ARBA00022801"/>
    </source>
</evidence>
<dbReference type="Pfam" id="PF01364">
    <property type="entry name" value="Peptidase_C25"/>
    <property type="match status" value="1"/>
</dbReference>
<dbReference type="GO" id="GO:0004197">
    <property type="term" value="F:cysteine-type endopeptidase activity"/>
    <property type="evidence" value="ECO:0007669"/>
    <property type="project" value="InterPro"/>
</dbReference>
<feature type="domain" description="Peptidase C25 Ig-like" evidence="10">
    <location>
        <begin position="574"/>
        <end position="649"/>
    </location>
</feature>
<feature type="chain" id="PRO_5032660686" evidence="8">
    <location>
        <begin position="19"/>
        <end position="737"/>
    </location>
</feature>
<keyword evidence="7" id="KW-0865">Zymogen</keyword>
<feature type="domain" description="Gingipain" evidence="9">
    <location>
        <begin position="225"/>
        <end position="564"/>
    </location>
</feature>
<keyword evidence="14" id="KW-1185">Reference proteome</keyword>
<proteinExistence type="predicted"/>
<keyword evidence="4 8" id="KW-0732">Signal</keyword>
<evidence type="ECO:0000256" key="4">
    <source>
        <dbReference type="ARBA" id="ARBA00022729"/>
    </source>
</evidence>
<dbReference type="InterPro" id="IPR001769">
    <property type="entry name" value="Gingipain"/>
</dbReference>
<dbReference type="EMBL" id="JACHLE010000008">
    <property type="protein sequence ID" value="MBB4808252.1"/>
    <property type="molecule type" value="Genomic_DNA"/>
</dbReference>
<dbReference type="GO" id="GO:0046872">
    <property type="term" value="F:metal ion binding"/>
    <property type="evidence" value="ECO:0007669"/>
    <property type="project" value="UniProtKB-KW"/>
</dbReference>
<organism evidence="13 14">
    <name type="scientific">Chryseobacterium defluvii</name>
    <dbReference type="NCBI Taxonomy" id="160396"/>
    <lineage>
        <taxon>Bacteria</taxon>
        <taxon>Pseudomonadati</taxon>
        <taxon>Bacteroidota</taxon>
        <taxon>Flavobacteriia</taxon>
        <taxon>Flavobacteriales</taxon>
        <taxon>Weeksellaceae</taxon>
        <taxon>Chryseobacterium group</taxon>
        <taxon>Chryseobacterium</taxon>
    </lineage>
</organism>
<dbReference type="GO" id="GO:0005576">
    <property type="term" value="C:extracellular region"/>
    <property type="evidence" value="ECO:0007669"/>
    <property type="project" value="UniProtKB-SubCell"/>
</dbReference>
<reference evidence="13 14" key="1">
    <citation type="submission" date="2020-08" db="EMBL/GenBank/DDBJ databases">
        <title>Functional genomics of gut bacteria from endangered species of beetles.</title>
        <authorList>
            <person name="Carlos-Shanley C."/>
        </authorList>
    </citation>
    <scope>NUCLEOTIDE SEQUENCE [LARGE SCALE GENOMIC DNA]</scope>
    <source>
        <strain evidence="13 14">S00151</strain>
    </source>
</reference>
<evidence type="ECO:0000259" key="10">
    <source>
        <dbReference type="Pfam" id="PF03785"/>
    </source>
</evidence>
<gene>
    <name evidence="13" type="ORF">HNP38_003593</name>
</gene>
<protein>
    <submittedName>
        <fullName evidence="13">Gingipain R</fullName>
        <ecNumber evidence="13">3.4.22.37</ecNumber>
    </submittedName>
</protein>
<dbReference type="GO" id="GO:0006508">
    <property type="term" value="P:proteolysis"/>
    <property type="evidence" value="ECO:0007669"/>
    <property type="project" value="InterPro"/>
</dbReference>
<dbReference type="Pfam" id="PF08126">
    <property type="entry name" value="Propeptide_C25"/>
    <property type="match status" value="1"/>
</dbReference>
<accession>A0A840KN43</accession>
<evidence type="ECO:0000256" key="8">
    <source>
        <dbReference type="SAM" id="SignalP"/>
    </source>
</evidence>
<dbReference type="Gene3D" id="3.40.50.10390">
    <property type="entry name" value="Gingipain r, domain 1"/>
    <property type="match status" value="1"/>
</dbReference>
<evidence type="ECO:0000256" key="2">
    <source>
        <dbReference type="ARBA" id="ARBA00022525"/>
    </source>
</evidence>
<dbReference type="SUPFAM" id="SSF52129">
    <property type="entry name" value="Caspase-like"/>
    <property type="match status" value="1"/>
</dbReference>